<dbReference type="OrthoDB" id="9803598at2"/>
<dbReference type="AlphaFoldDB" id="D0MD82"/>
<dbReference type="eggNOG" id="COG0115">
    <property type="taxonomic scope" value="Bacteria"/>
</dbReference>
<feature type="domain" description="Chorismate-utilising enzyme C-terminal" evidence="5">
    <location>
        <begin position="123"/>
        <end position="376"/>
    </location>
</feature>
<dbReference type="GO" id="GO:0046820">
    <property type="term" value="F:4-amino-4-deoxychorismate synthase activity"/>
    <property type="evidence" value="ECO:0007669"/>
    <property type="project" value="TreeGrafter"/>
</dbReference>
<dbReference type="InterPro" id="IPR015890">
    <property type="entry name" value="Chorismate_C"/>
</dbReference>
<dbReference type="Gene3D" id="3.30.470.10">
    <property type="match status" value="1"/>
</dbReference>
<dbReference type="PANTHER" id="PTHR11236:SF50">
    <property type="entry name" value="AMINODEOXYCHORISMATE SYNTHASE COMPONENT 1"/>
    <property type="match status" value="1"/>
</dbReference>
<dbReference type="Gene3D" id="3.60.120.10">
    <property type="entry name" value="Anthranilate synthase"/>
    <property type="match status" value="1"/>
</dbReference>
<reference evidence="6 7" key="1">
    <citation type="journal article" date="2009" name="Stand. Genomic Sci.">
        <title>Complete genome sequence of Rhodothermus marinus type strain (R-10).</title>
        <authorList>
            <person name="Nolan M."/>
            <person name="Tindall B.J."/>
            <person name="Pomrenke H."/>
            <person name="Lapidus A."/>
            <person name="Copeland A."/>
            <person name="Glavina Del Rio T."/>
            <person name="Lucas S."/>
            <person name="Chen F."/>
            <person name="Tice H."/>
            <person name="Cheng J.F."/>
            <person name="Saunders E."/>
            <person name="Han C."/>
            <person name="Bruce D."/>
            <person name="Goodwin L."/>
            <person name="Chain P."/>
            <person name="Pitluck S."/>
            <person name="Ovchinikova G."/>
            <person name="Pati A."/>
            <person name="Ivanova N."/>
            <person name="Mavromatis K."/>
            <person name="Chen A."/>
            <person name="Palaniappan K."/>
            <person name="Land M."/>
            <person name="Hauser L."/>
            <person name="Chang Y.J."/>
            <person name="Jeffries C.D."/>
            <person name="Brettin T."/>
            <person name="Goker M."/>
            <person name="Bristow J."/>
            <person name="Eisen J.A."/>
            <person name="Markowitz V."/>
            <person name="Hugenholtz P."/>
            <person name="Kyrpides N.C."/>
            <person name="Klenk H.P."/>
            <person name="Detter J.C."/>
        </authorList>
    </citation>
    <scope>NUCLEOTIDE SEQUENCE [LARGE SCALE GENOMIC DNA]</scope>
    <source>
        <strain evidence="7">ATCC 43812 / DSM 4252 / R-10</strain>
    </source>
</reference>
<dbReference type="NCBIfam" id="NF005698">
    <property type="entry name" value="PRK07508.1"/>
    <property type="match status" value="1"/>
</dbReference>
<accession>D0MD82</accession>
<dbReference type="KEGG" id="rmr:Rmar_2114"/>
<evidence type="ECO:0000256" key="2">
    <source>
        <dbReference type="ARBA" id="ARBA00009320"/>
    </source>
</evidence>
<evidence type="ECO:0000256" key="3">
    <source>
        <dbReference type="ARBA" id="ARBA00022898"/>
    </source>
</evidence>
<dbReference type="SUPFAM" id="SSF56322">
    <property type="entry name" value="ADC synthase"/>
    <property type="match status" value="1"/>
</dbReference>
<organism evidence="6 7">
    <name type="scientific">Rhodothermus marinus (strain ATCC 43812 / DSM 4252 / R-10)</name>
    <name type="common">Rhodothermus obamensis</name>
    <dbReference type="NCBI Taxonomy" id="518766"/>
    <lineage>
        <taxon>Bacteria</taxon>
        <taxon>Pseudomonadati</taxon>
        <taxon>Rhodothermota</taxon>
        <taxon>Rhodothermia</taxon>
        <taxon>Rhodothermales</taxon>
        <taxon>Rhodothermaceae</taxon>
        <taxon>Rhodothermus</taxon>
    </lineage>
</organism>
<dbReference type="eggNOG" id="COG0147">
    <property type="taxonomic scope" value="Bacteria"/>
</dbReference>
<dbReference type="InterPro" id="IPR043131">
    <property type="entry name" value="BCAT-like_N"/>
</dbReference>
<dbReference type="InterPro" id="IPR019999">
    <property type="entry name" value="Anth_synth_I-like"/>
</dbReference>
<protein>
    <submittedName>
        <fullName evidence="6">Para-aminobenzoate synthase, subunit I</fullName>
    </submittedName>
</protein>
<dbReference type="GO" id="GO:0009396">
    <property type="term" value="P:folic acid-containing compound biosynthetic process"/>
    <property type="evidence" value="ECO:0007669"/>
    <property type="project" value="InterPro"/>
</dbReference>
<dbReference type="Pfam" id="PF01063">
    <property type="entry name" value="Aminotran_4"/>
    <property type="match status" value="1"/>
</dbReference>
<evidence type="ECO:0000256" key="4">
    <source>
        <dbReference type="RuleBase" id="RU004516"/>
    </source>
</evidence>
<dbReference type="InterPro" id="IPR001544">
    <property type="entry name" value="Aminotrans_IV"/>
</dbReference>
<dbReference type="InterPro" id="IPR036038">
    <property type="entry name" value="Aminotransferase-like"/>
</dbReference>
<dbReference type="EMBL" id="CP001807">
    <property type="protein sequence ID" value="ACY48994.1"/>
    <property type="molecule type" value="Genomic_DNA"/>
</dbReference>
<keyword evidence="7" id="KW-1185">Reference proteome</keyword>
<dbReference type="InterPro" id="IPR005801">
    <property type="entry name" value="ADC_synthase"/>
</dbReference>
<dbReference type="NCBIfam" id="TIGR00553">
    <property type="entry name" value="pabB"/>
    <property type="match status" value="1"/>
</dbReference>
<proteinExistence type="inferred from homology"/>
<dbReference type="InterPro" id="IPR005802">
    <property type="entry name" value="ADC_synth_comp_1"/>
</dbReference>
<dbReference type="STRING" id="518766.Rmar_2114"/>
<dbReference type="Proteomes" id="UP000002221">
    <property type="component" value="Chromosome"/>
</dbReference>
<evidence type="ECO:0000313" key="7">
    <source>
        <dbReference type="Proteomes" id="UP000002221"/>
    </source>
</evidence>
<sequence>MHPLLLPGTVWLDTAQPDEENRRSLLFMRPVRVLQADTPEQVPALLRALDGAVAAGYYVAGYMAYEAGYALAPVPLQVPDETGPLAWFGVYEMPHVLAPASTAALAGKTGDYAVRDLHLALSREAYRERVQHIRALIREGEVYQINFTLPLRFRFEGDPIAFFLALRRQQPVPYAAFVNTGERLVLSLSPELFFRRNGEQIYTRPMKGTARRSSLPEEDARLAEALRTDEKNRAENLMIVDLLRNDLSVCCEPGSVAVSELFRVEAYPTVWQMTSTVTGRLRSGVGYAELFRALFPSGSVTGAPKLRAMQHIARLEPAPRGVYCGAIGYAAPDGEAVFNVAIRTLELAGSEGRMGVGSGIVWDSDPDAEYEECWLKGQFLRAAAEPFALIETMRCEQGRIPLLELHLERLRRSAAHFGFALDEGRVRAQLEQVQQALDPAKVWRLRLTLEVSGQTQLTTAELEPEPDRPWRLCVARERLDPSDPLRYHKTTRRAHYEAAYLQAQAAGFDEVLFLNTRDEVCEGSRTNLFVQLDGRLYTPPVSCGLLPGVYRQHVLRTRPDVEERVLTLADLRRAEALYVCNAVRGWRPAVLAVPEPVLTTL</sequence>
<evidence type="ECO:0000259" key="5">
    <source>
        <dbReference type="Pfam" id="PF00425"/>
    </source>
</evidence>
<evidence type="ECO:0000313" key="6">
    <source>
        <dbReference type="EMBL" id="ACY48994.1"/>
    </source>
</evidence>
<dbReference type="InterPro" id="IPR043132">
    <property type="entry name" value="BCAT-like_C"/>
</dbReference>
<keyword evidence="3 4" id="KW-0663">Pyridoxal phosphate</keyword>
<comment type="similarity">
    <text evidence="2">Belongs to the class-IV pyridoxal-phosphate-dependent aminotransferase family.</text>
</comment>
<dbReference type="PROSITE" id="PS00770">
    <property type="entry name" value="AA_TRANSFER_CLASS_4"/>
    <property type="match status" value="1"/>
</dbReference>
<evidence type="ECO:0000256" key="1">
    <source>
        <dbReference type="ARBA" id="ARBA00001933"/>
    </source>
</evidence>
<dbReference type="Gene3D" id="3.20.10.10">
    <property type="entry name" value="D-amino Acid Aminotransferase, subunit A, domain 2"/>
    <property type="match status" value="1"/>
</dbReference>
<dbReference type="GO" id="GO:0000162">
    <property type="term" value="P:L-tryptophan biosynthetic process"/>
    <property type="evidence" value="ECO:0007669"/>
    <property type="project" value="TreeGrafter"/>
</dbReference>
<name>D0MD82_RHOM4</name>
<dbReference type="PANTHER" id="PTHR11236">
    <property type="entry name" value="AMINOBENZOATE/ANTHRANILATE SYNTHASE"/>
    <property type="match status" value="1"/>
</dbReference>
<dbReference type="InterPro" id="IPR018300">
    <property type="entry name" value="Aminotrans_IV_CS"/>
</dbReference>
<dbReference type="HOGENOM" id="CLU_006493_6_2_10"/>
<dbReference type="Pfam" id="PF00425">
    <property type="entry name" value="Chorismate_bind"/>
    <property type="match status" value="1"/>
</dbReference>
<comment type="cofactor">
    <cofactor evidence="1 4">
        <name>pyridoxal 5'-phosphate</name>
        <dbReference type="ChEBI" id="CHEBI:597326"/>
    </cofactor>
</comment>
<dbReference type="SUPFAM" id="SSF56752">
    <property type="entry name" value="D-aminoacid aminotransferase-like PLP-dependent enzymes"/>
    <property type="match status" value="1"/>
</dbReference>
<gene>
    <name evidence="6" type="ordered locus">Rmar_2114</name>
</gene>
<dbReference type="PRINTS" id="PR00095">
    <property type="entry name" value="ANTSNTHASEI"/>
</dbReference>
<dbReference type="RefSeq" id="WP_012844605.1">
    <property type="nucleotide sequence ID" value="NC_013501.1"/>
</dbReference>